<feature type="domain" description="NnrU" evidence="6">
    <location>
        <begin position="3"/>
        <end position="189"/>
    </location>
</feature>
<proteinExistence type="predicted"/>
<evidence type="ECO:0000256" key="2">
    <source>
        <dbReference type="ARBA" id="ARBA00022692"/>
    </source>
</evidence>
<comment type="subcellular location">
    <subcellularLocation>
        <location evidence="1">Membrane</location>
        <topology evidence="1">Multi-pass membrane protein</topology>
    </subcellularLocation>
</comment>
<keyword evidence="8" id="KW-1185">Reference proteome</keyword>
<accession>A0A1I3E1H4</accession>
<keyword evidence="4 5" id="KW-0472">Membrane</keyword>
<evidence type="ECO:0000313" key="7">
    <source>
        <dbReference type="EMBL" id="SFH92688.1"/>
    </source>
</evidence>
<dbReference type="GO" id="GO:0016020">
    <property type="term" value="C:membrane"/>
    <property type="evidence" value="ECO:0007669"/>
    <property type="project" value="UniProtKB-SubCell"/>
</dbReference>
<feature type="transmembrane region" description="Helical" evidence="5">
    <location>
        <begin position="163"/>
        <end position="188"/>
    </location>
</feature>
<evidence type="ECO:0000256" key="3">
    <source>
        <dbReference type="ARBA" id="ARBA00022989"/>
    </source>
</evidence>
<dbReference type="OrthoDB" id="5293641at2"/>
<evidence type="ECO:0000256" key="1">
    <source>
        <dbReference type="ARBA" id="ARBA00004141"/>
    </source>
</evidence>
<feature type="transmembrane region" description="Helical" evidence="5">
    <location>
        <begin position="40"/>
        <end position="59"/>
    </location>
</feature>
<dbReference type="EMBL" id="FOQU01000001">
    <property type="protein sequence ID" value="SFH92688.1"/>
    <property type="molecule type" value="Genomic_DNA"/>
</dbReference>
<evidence type="ECO:0000256" key="5">
    <source>
        <dbReference type="SAM" id="Phobius"/>
    </source>
</evidence>
<dbReference type="RefSeq" id="WP_091007220.1">
    <property type="nucleotide sequence ID" value="NZ_CP041743.1"/>
</dbReference>
<gene>
    <name evidence="7" type="ORF">SAMN05192543_101632</name>
</gene>
<protein>
    <submittedName>
        <fullName evidence="7">NnrU protein</fullName>
    </submittedName>
</protein>
<dbReference type="Pfam" id="PF07298">
    <property type="entry name" value="NnrU"/>
    <property type="match status" value="1"/>
</dbReference>
<organism evidence="7 8">
    <name type="scientific">Paraburkholderia megapolitana</name>
    <dbReference type="NCBI Taxonomy" id="420953"/>
    <lineage>
        <taxon>Bacteria</taxon>
        <taxon>Pseudomonadati</taxon>
        <taxon>Pseudomonadota</taxon>
        <taxon>Betaproteobacteria</taxon>
        <taxon>Burkholderiales</taxon>
        <taxon>Burkholderiaceae</taxon>
        <taxon>Paraburkholderia</taxon>
    </lineage>
</organism>
<keyword evidence="3 5" id="KW-1133">Transmembrane helix</keyword>
<feature type="transmembrane region" description="Helical" evidence="5">
    <location>
        <begin position="71"/>
        <end position="94"/>
    </location>
</feature>
<sequence length="191" mass="20326">MPILIAGLVIFLGIHSISIVAPRWRDAQVARMGANPWRGLYSVVSIVSLAAVIYGYGIARRTPVMLYAPPVALQHLTLLLMLPVFPLLIAAYVPGRVKRLARHPMLLAVILWAAAHLLANGTLNDVLLFGAFLVWAVGDLISVGRRPNVRAVPSVPASAVNDVIVVVAGLGLYAYTVLSAHVHVIGVAPLG</sequence>
<reference evidence="7 8" key="1">
    <citation type="submission" date="2016-10" db="EMBL/GenBank/DDBJ databases">
        <authorList>
            <person name="de Groot N.N."/>
        </authorList>
    </citation>
    <scope>NUCLEOTIDE SEQUENCE [LARGE SCALE GENOMIC DNA]</scope>
    <source>
        <strain evidence="7 8">LMG 23650</strain>
    </source>
</reference>
<evidence type="ECO:0000259" key="6">
    <source>
        <dbReference type="Pfam" id="PF07298"/>
    </source>
</evidence>
<dbReference type="AlphaFoldDB" id="A0A1I3E1H4"/>
<evidence type="ECO:0000256" key="4">
    <source>
        <dbReference type="ARBA" id="ARBA00023136"/>
    </source>
</evidence>
<feature type="transmembrane region" description="Helical" evidence="5">
    <location>
        <begin position="126"/>
        <end position="143"/>
    </location>
</feature>
<dbReference type="InterPro" id="IPR009915">
    <property type="entry name" value="NnrU_dom"/>
</dbReference>
<keyword evidence="2 5" id="KW-0812">Transmembrane</keyword>
<name>A0A1I3E1H4_9BURK</name>
<evidence type="ECO:0000313" key="8">
    <source>
        <dbReference type="Proteomes" id="UP000199548"/>
    </source>
</evidence>
<feature type="transmembrane region" description="Helical" evidence="5">
    <location>
        <begin position="100"/>
        <end position="119"/>
    </location>
</feature>
<dbReference type="Proteomes" id="UP000199548">
    <property type="component" value="Unassembled WGS sequence"/>
</dbReference>